<comment type="function">
    <text evidence="8">Binds and transfers iron-sulfur (Fe-S) clusters to target apoproteins. Can hydrolyze ATP.</text>
</comment>
<evidence type="ECO:0000256" key="7">
    <source>
        <dbReference type="ARBA" id="ARBA00023014"/>
    </source>
</evidence>
<dbReference type="Pfam" id="PF10609">
    <property type="entry name" value="ParA"/>
    <property type="match status" value="1"/>
</dbReference>
<proteinExistence type="inferred from homology"/>
<keyword evidence="3 8" id="KW-0479">Metal-binding</keyword>
<keyword evidence="4 8" id="KW-0547">Nucleotide-binding</keyword>
<name>A0A6G7PTU1_9BACT</name>
<gene>
    <name evidence="9" type="ORF">G4V39_01580</name>
</gene>
<dbReference type="InterPro" id="IPR034904">
    <property type="entry name" value="FSCA_dom_sf"/>
</dbReference>
<dbReference type="GO" id="GO:0051539">
    <property type="term" value="F:4 iron, 4 sulfur cluster binding"/>
    <property type="evidence" value="ECO:0007669"/>
    <property type="project" value="TreeGrafter"/>
</dbReference>
<dbReference type="AlphaFoldDB" id="A0A6G7PTU1"/>
<keyword evidence="5 8" id="KW-0067">ATP-binding</keyword>
<dbReference type="FunFam" id="3.40.50.300:FF:001119">
    <property type="entry name" value="Iron-sulfur cluster carrier protein"/>
    <property type="match status" value="1"/>
</dbReference>
<dbReference type="PANTHER" id="PTHR42961:SF2">
    <property type="entry name" value="IRON-SULFUR PROTEIN NUBPL"/>
    <property type="match status" value="1"/>
</dbReference>
<dbReference type="InterPro" id="IPR033756">
    <property type="entry name" value="YlxH/NBP35"/>
</dbReference>
<dbReference type="Gene3D" id="3.40.50.300">
    <property type="entry name" value="P-loop containing nucleotide triphosphate hydrolases"/>
    <property type="match status" value="1"/>
</dbReference>
<dbReference type="Pfam" id="PF01883">
    <property type="entry name" value="FeS_assembly_P"/>
    <property type="match status" value="1"/>
</dbReference>
<dbReference type="SUPFAM" id="SSF117916">
    <property type="entry name" value="Fe-S cluster assembly (FSCA) domain-like"/>
    <property type="match status" value="1"/>
</dbReference>
<dbReference type="InterPro" id="IPR019591">
    <property type="entry name" value="Mrp/NBP35_ATP-bd"/>
</dbReference>
<keyword evidence="7 8" id="KW-0411">Iron-sulfur</keyword>
<dbReference type="PROSITE" id="PS01215">
    <property type="entry name" value="MRP"/>
    <property type="match status" value="1"/>
</dbReference>
<dbReference type="InterPro" id="IPR044304">
    <property type="entry name" value="NUBPL-like"/>
</dbReference>
<evidence type="ECO:0000256" key="3">
    <source>
        <dbReference type="ARBA" id="ARBA00022723"/>
    </source>
</evidence>
<keyword evidence="10" id="KW-1185">Reference proteome</keyword>
<dbReference type="InterPro" id="IPR027417">
    <property type="entry name" value="P-loop_NTPase"/>
</dbReference>
<feature type="binding site" evidence="8">
    <location>
        <begin position="113"/>
        <end position="120"/>
    </location>
    <ligand>
        <name>ATP</name>
        <dbReference type="ChEBI" id="CHEBI:30616"/>
    </ligand>
</feature>
<dbReference type="Gene3D" id="3.30.300.130">
    <property type="entry name" value="Fe-S cluster assembly (FSCA)"/>
    <property type="match status" value="1"/>
</dbReference>
<organism evidence="9 10">
    <name type="scientific">Thermosulfuriphilus ammonigenes</name>
    <dbReference type="NCBI Taxonomy" id="1936021"/>
    <lineage>
        <taxon>Bacteria</taxon>
        <taxon>Pseudomonadati</taxon>
        <taxon>Thermodesulfobacteriota</taxon>
        <taxon>Thermodesulfobacteria</taxon>
        <taxon>Thermodesulfobacteriales</taxon>
        <taxon>Thermodesulfobacteriaceae</taxon>
        <taxon>Thermosulfuriphilus</taxon>
    </lineage>
</organism>
<dbReference type="EMBL" id="CP048877">
    <property type="protein sequence ID" value="QIJ71040.1"/>
    <property type="molecule type" value="Genomic_DNA"/>
</dbReference>
<dbReference type="GO" id="GO:0140663">
    <property type="term" value="F:ATP-dependent FeS chaperone activity"/>
    <property type="evidence" value="ECO:0007669"/>
    <property type="project" value="InterPro"/>
</dbReference>
<evidence type="ECO:0000256" key="6">
    <source>
        <dbReference type="ARBA" id="ARBA00023004"/>
    </source>
</evidence>
<dbReference type="InterPro" id="IPR002744">
    <property type="entry name" value="MIP18-like"/>
</dbReference>
<dbReference type="SUPFAM" id="SSF52540">
    <property type="entry name" value="P-loop containing nucleoside triphosphate hydrolases"/>
    <property type="match status" value="1"/>
</dbReference>
<comment type="similarity">
    <text evidence="2">In the C-terminal section; belongs to the Mrp/NBP35 ATP-binding proteins family.</text>
</comment>
<dbReference type="RefSeq" id="WP_166031262.1">
    <property type="nucleotide sequence ID" value="NZ_CP048877.1"/>
</dbReference>
<dbReference type="GO" id="GO:0016887">
    <property type="term" value="F:ATP hydrolysis activity"/>
    <property type="evidence" value="ECO:0007669"/>
    <property type="project" value="UniProtKB-UniRule"/>
</dbReference>
<dbReference type="GO" id="GO:0016226">
    <property type="term" value="P:iron-sulfur cluster assembly"/>
    <property type="evidence" value="ECO:0007669"/>
    <property type="project" value="InterPro"/>
</dbReference>
<protein>
    <recommendedName>
        <fullName evidence="8">Iron-sulfur cluster carrier protein</fullName>
    </recommendedName>
</protein>
<sequence length="363" mass="39056">MVTREQVIEALKGVKDPELGRSLVDLGMIRDLFIDQGRVKVVVALTIAGCPLKSQIREDVRAAVASLEGVESVEVELTAMTPEEREKIFGRRSQEEEARGIKDVRHIIAVASGKGGVGKTTVAVNLAVALAQKGLKAGILDADIHGPDVHILMGLEGERPFTREGMLIPPERYGVKVVSMGLLAPEGQPIVWRGPLIMKALKEFAAHVEWGVLDFLLVDLPPGTGDAPLTVAQSFPLRGAIIVTTPQKVALSDVARCVGMFEDLKVPTIGLIENMSFLRLIRPDGSEEKVDIFGEGGGEKMAQQLRVPFLGKIPLEPQVREGGDRGKPAALDPTSNVGAIFAQIAEKVRARAVELERLKACSP</sequence>
<dbReference type="InterPro" id="IPR000808">
    <property type="entry name" value="Mrp-like_CS"/>
</dbReference>
<comment type="similarity">
    <text evidence="1">In the N-terminal section; belongs to the MIP18 family.</text>
</comment>
<evidence type="ECO:0000256" key="4">
    <source>
        <dbReference type="ARBA" id="ARBA00022741"/>
    </source>
</evidence>
<dbReference type="HAMAP" id="MF_02040">
    <property type="entry name" value="Mrp_NBP35"/>
    <property type="match status" value="1"/>
</dbReference>
<dbReference type="CDD" id="cd02037">
    <property type="entry name" value="Mrp_NBP35"/>
    <property type="match status" value="1"/>
</dbReference>
<evidence type="ECO:0000256" key="8">
    <source>
        <dbReference type="HAMAP-Rule" id="MF_02040"/>
    </source>
</evidence>
<dbReference type="GO" id="GO:0046872">
    <property type="term" value="F:metal ion binding"/>
    <property type="evidence" value="ECO:0007669"/>
    <property type="project" value="UniProtKB-KW"/>
</dbReference>
<reference evidence="9 10" key="1">
    <citation type="submission" date="2020-02" db="EMBL/GenBank/DDBJ databases">
        <title>Genome analysis of Thermosulfuriphilus ammonigenes ST65T, an anaerobic thermophilic chemolithoautotrophic bacterium isolated from a deep-sea hydrothermal vent.</title>
        <authorList>
            <person name="Slobodkina G."/>
            <person name="Allioux M."/>
            <person name="Merkel A."/>
            <person name="Alain K."/>
            <person name="Jebbar M."/>
            <person name="Slobodkin A."/>
        </authorList>
    </citation>
    <scope>NUCLEOTIDE SEQUENCE [LARGE SCALE GENOMIC DNA]</scope>
    <source>
        <strain evidence="9 10">ST65</strain>
    </source>
</reference>
<evidence type="ECO:0000256" key="2">
    <source>
        <dbReference type="ARBA" id="ARBA00008205"/>
    </source>
</evidence>
<keyword evidence="6 8" id="KW-0408">Iron</keyword>
<comment type="subunit">
    <text evidence="8">Homodimer.</text>
</comment>
<keyword evidence="8" id="KW-0378">Hydrolase</keyword>
<evidence type="ECO:0000313" key="10">
    <source>
        <dbReference type="Proteomes" id="UP000502179"/>
    </source>
</evidence>
<evidence type="ECO:0000313" key="9">
    <source>
        <dbReference type="EMBL" id="QIJ71040.1"/>
    </source>
</evidence>
<evidence type="ECO:0000256" key="5">
    <source>
        <dbReference type="ARBA" id="ARBA00022840"/>
    </source>
</evidence>
<dbReference type="KEGG" id="tav:G4V39_01580"/>
<accession>A0A6G7PTU1</accession>
<comment type="similarity">
    <text evidence="8">Belongs to the Mrp/NBP35 ATP-binding proteins family.</text>
</comment>
<dbReference type="GO" id="GO:0005524">
    <property type="term" value="F:ATP binding"/>
    <property type="evidence" value="ECO:0007669"/>
    <property type="project" value="UniProtKB-UniRule"/>
</dbReference>
<dbReference type="PANTHER" id="PTHR42961">
    <property type="entry name" value="IRON-SULFUR PROTEIN NUBPL"/>
    <property type="match status" value="1"/>
</dbReference>
<dbReference type="Proteomes" id="UP000502179">
    <property type="component" value="Chromosome"/>
</dbReference>
<evidence type="ECO:0000256" key="1">
    <source>
        <dbReference type="ARBA" id="ARBA00007352"/>
    </source>
</evidence>